<evidence type="ECO:0000259" key="3">
    <source>
        <dbReference type="SMART" id="SM01205"/>
    </source>
</evidence>
<name>A0ABD3HGC8_9MARC</name>
<evidence type="ECO:0000256" key="1">
    <source>
        <dbReference type="ARBA" id="ARBA00004308"/>
    </source>
</evidence>
<dbReference type="PANTHER" id="PTHR12741:SF47">
    <property type="entry name" value="CALLOSE SYNTHASE 9"/>
    <property type="match status" value="1"/>
</dbReference>
<dbReference type="EMBL" id="JBJQOH010000004">
    <property type="protein sequence ID" value="KAL3689632.1"/>
    <property type="molecule type" value="Genomic_DNA"/>
</dbReference>
<dbReference type="AlphaFoldDB" id="A0ABD3HGC8"/>
<reference evidence="4 5" key="1">
    <citation type="submission" date="2024-09" db="EMBL/GenBank/DDBJ databases">
        <title>Chromosome-scale assembly of Riccia sorocarpa.</title>
        <authorList>
            <person name="Paukszto L."/>
        </authorList>
    </citation>
    <scope>NUCLEOTIDE SEQUENCE [LARGE SCALE GENOMIC DNA]</scope>
    <source>
        <strain evidence="4">LP-2024</strain>
        <tissue evidence="4">Aerial parts of the thallus</tissue>
    </source>
</reference>
<protein>
    <recommendedName>
        <fullName evidence="3">1,3-beta-glucan synthase component FKS1-like domain-containing protein</fullName>
    </recommendedName>
</protein>
<keyword evidence="5" id="KW-1185">Reference proteome</keyword>
<comment type="caution">
    <text evidence="4">The sequence shown here is derived from an EMBL/GenBank/DDBJ whole genome shotgun (WGS) entry which is preliminary data.</text>
</comment>
<gene>
    <name evidence="4" type="ORF">R1sor_015941</name>
</gene>
<dbReference type="SMART" id="SM01205">
    <property type="entry name" value="FKS1_dom1"/>
    <property type="match status" value="1"/>
</dbReference>
<dbReference type="GO" id="GO:0012505">
    <property type="term" value="C:endomembrane system"/>
    <property type="evidence" value="ECO:0007669"/>
    <property type="project" value="UniProtKB-SubCell"/>
</dbReference>
<evidence type="ECO:0000256" key="2">
    <source>
        <dbReference type="ARBA" id="ARBA00023136"/>
    </source>
</evidence>
<dbReference type="InterPro" id="IPR026899">
    <property type="entry name" value="FKS1-like_dom1"/>
</dbReference>
<dbReference type="Gene3D" id="1.25.40.270">
    <property type="entry name" value="Vacuolar protein sorting-associated protein vta1"/>
    <property type="match status" value="1"/>
</dbReference>
<proteinExistence type="predicted"/>
<dbReference type="Proteomes" id="UP001633002">
    <property type="component" value="Unassembled WGS sequence"/>
</dbReference>
<evidence type="ECO:0000313" key="5">
    <source>
        <dbReference type="Proteomes" id="UP001633002"/>
    </source>
</evidence>
<dbReference type="Pfam" id="PF14288">
    <property type="entry name" value="FKS1_dom1"/>
    <property type="match status" value="1"/>
</dbReference>
<evidence type="ECO:0000313" key="4">
    <source>
        <dbReference type="EMBL" id="KAL3689632.1"/>
    </source>
</evidence>
<sequence length="488" mass="55351">MTHRGTRNESPVDRHKRAVENWEHLVRRALFLTDSSASVGGKDDLGGYVPASLGKESGSIDLILNVADEIRKQNPHVSRILCEYAYSKAQELDPQSEGRGVLQFKTGLLSILRQKQTKKEGERIDRSNDIIQIQNFYEEYRKSNKIDELEQQGSLRRVDAREAERRSQKLKRVSQVSKVLNDVLNFLIEGTTEEERAQLPVSKETKNKLESAAAKTEEFKSFNILPLESPGVPDTIVLIEEVRAAAFTLGYSQELPLLPESAVKAGLQRDLDIFDLLEYTFGFQIGNVNNQREHLILLLSNSQAALGPPSRPNQVDDAAIRRCYDRLLDNYIKWCEYLRIPAITEGATGNPRMMVLLTAMYLLIWGEAANLRFLPECLCYIFHHMVKELYQLLDNVDASGIAERSRLNPDGSGTAYLDNIVTPLYEVIAAEAKNSQDGKASHAAWRNYDDFNEFFWSARCFDSLSWPWRLDAGFMMKPKKKASFLSAP</sequence>
<organism evidence="4 5">
    <name type="scientific">Riccia sorocarpa</name>
    <dbReference type="NCBI Taxonomy" id="122646"/>
    <lineage>
        <taxon>Eukaryota</taxon>
        <taxon>Viridiplantae</taxon>
        <taxon>Streptophyta</taxon>
        <taxon>Embryophyta</taxon>
        <taxon>Marchantiophyta</taxon>
        <taxon>Marchantiopsida</taxon>
        <taxon>Marchantiidae</taxon>
        <taxon>Marchantiales</taxon>
        <taxon>Ricciaceae</taxon>
        <taxon>Riccia</taxon>
    </lineage>
</organism>
<feature type="domain" description="1,3-beta-glucan synthase component FKS1-like" evidence="3">
    <location>
        <begin position="352"/>
        <end position="469"/>
    </location>
</feature>
<keyword evidence="2" id="KW-0472">Membrane</keyword>
<dbReference type="PANTHER" id="PTHR12741">
    <property type="entry name" value="LYST-INTERACTING PROTEIN LIP5 DOPAMINE RESPONSIVE PROTEIN DRG-1"/>
    <property type="match status" value="1"/>
</dbReference>
<accession>A0ABD3HGC8</accession>
<comment type="subcellular location">
    <subcellularLocation>
        <location evidence="1">Endomembrane system</location>
    </subcellularLocation>
</comment>
<dbReference type="InterPro" id="IPR023175">
    <property type="entry name" value="Vta1/CALS_N_sf"/>
</dbReference>